<dbReference type="PIRSF" id="PIRSF008502">
    <property type="entry name" value="UCP008502"/>
    <property type="match status" value="1"/>
</dbReference>
<evidence type="ECO:0000313" key="2">
    <source>
        <dbReference type="Proteomes" id="UP001199916"/>
    </source>
</evidence>
<evidence type="ECO:0000313" key="1">
    <source>
        <dbReference type="EMBL" id="MCE5170827.1"/>
    </source>
</evidence>
<dbReference type="InterPro" id="IPR012545">
    <property type="entry name" value="DUF1697"/>
</dbReference>
<dbReference type="PANTHER" id="PTHR36439">
    <property type="entry name" value="BLL4334 PROTEIN"/>
    <property type="match status" value="1"/>
</dbReference>
<dbReference type="SUPFAM" id="SSF160379">
    <property type="entry name" value="SP0830-like"/>
    <property type="match status" value="1"/>
</dbReference>
<accession>A0ABS8YKN6</accession>
<proteinExistence type="predicted"/>
<dbReference type="Gene3D" id="3.30.70.1280">
    <property type="entry name" value="SP0830-like domains"/>
    <property type="match status" value="1"/>
</dbReference>
<comment type="caution">
    <text evidence="1">The sequence shown here is derived from an EMBL/GenBank/DDBJ whole genome shotgun (WGS) entry which is preliminary data.</text>
</comment>
<dbReference type="RefSeq" id="WP_233697463.1">
    <property type="nucleotide sequence ID" value="NZ_JAJNBZ010000012.1"/>
</dbReference>
<organism evidence="1 2">
    <name type="scientific">Paenibacillus profundus</name>
    <dbReference type="NCBI Taxonomy" id="1173085"/>
    <lineage>
        <taxon>Bacteria</taxon>
        <taxon>Bacillati</taxon>
        <taxon>Bacillota</taxon>
        <taxon>Bacilli</taxon>
        <taxon>Bacillales</taxon>
        <taxon>Paenibacillaceae</taxon>
        <taxon>Paenibacillus</taxon>
    </lineage>
</organism>
<keyword evidence="2" id="KW-1185">Reference proteome</keyword>
<sequence>MNKYVALLRGINVSGQKIIKMDALKSIFEALAFQNVKTYIQSGNVIFEASVTEPELLAESIEKQLRVELGYEITVVVKTLSELEEVIQHNPFTENEASEGKLYVSFLSKEPVAEDLAALLSVQNGVDEIRALEREVYILCRQGYGKSQFSNNFIEKKLRVPATTRNWQTVNKLANM</sequence>
<gene>
    <name evidence="1" type="ORF">LQV63_16100</name>
</gene>
<dbReference type="PANTHER" id="PTHR36439:SF1">
    <property type="entry name" value="DUF1697 DOMAIN-CONTAINING PROTEIN"/>
    <property type="match status" value="1"/>
</dbReference>
<reference evidence="1 2" key="1">
    <citation type="submission" date="2021-11" db="EMBL/GenBank/DDBJ databases">
        <title>Draft genome sequence of Paenibacillus profundus YoMME, a new Gram-positive bacteria with exoelectrogenic properties.</title>
        <authorList>
            <person name="Hubenova Y."/>
            <person name="Hubenova E."/>
            <person name="Manasiev Y."/>
            <person name="Peykov S."/>
            <person name="Mitov M."/>
        </authorList>
    </citation>
    <scope>NUCLEOTIDE SEQUENCE [LARGE SCALE GENOMIC DNA]</scope>
    <source>
        <strain evidence="1 2">YoMME</strain>
    </source>
</reference>
<name>A0ABS8YKN6_9BACL</name>
<protein>
    <submittedName>
        <fullName evidence="1">DUF1697 domain-containing protein</fullName>
    </submittedName>
</protein>
<dbReference type="Pfam" id="PF08002">
    <property type="entry name" value="DUF1697"/>
    <property type="match status" value="1"/>
</dbReference>
<dbReference type="EMBL" id="JAJNBZ010000012">
    <property type="protein sequence ID" value="MCE5170827.1"/>
    <property type="molecule type" value="Genomic_DNA"/>
</dbReference>
<dbReference type="Proteomes" id="UP001199916">
    <property type="component" value="Unassembled WGS sequence"/>
</dbReference>